<sequence>MTTAAKVRCGVYAAIAVAALIATWSQNLAYNGTDLSFSRFLPDTAVTPASRSITADILLLGLSATVLMVTEARKHNVRFVWAYIFGGFVTAISFTFPLFLIARERRLAAEGASAPRLGALDTALLAVFTLVVVALTLWVDTR</sequence>
<dbReference type="InterPro" id="IPR021362">
    <property type="entry name" value="DUF2834"/>
</dbReference>
<gene>
    <name evidence="1" type="ORF">MHIB_14610</name>
</gene>
<evidence type="ECO:0000313" key="2">
    <source>
        <dbReference type="Proteomes" id="UP000467260"/>
    </source>
</evidence>
<dbReference type="AlphaFoldDB" id="A0A7I7X2I1"/>
<dbReference type="OrthoDB" id="4231743at2"/>
<organism evidence="1 2">
    <name type="scientific">Mycolicibacter hiberniae</name>
    <dbReference type="NCBI Taxonomy" id="29314"/>
    <lineage>
        <taxon>Bacteria</taxon>
        <taxon>Bacillati</taxon>
        <taxon>Actinomycetota</taxon>
        <taxon>Actinomycetes</taxon>
        <taxon>Mycobacteriales</taxon>
        <taxon>Mycobacteriaceae</taxon>
        <taxon>Mycolicibacter</taxon>
    </lineage>
</organism>
<dbReference type="Proteomes" id="UP000467260">
    <property type="component" value="Chromosome"/>
</dbReference>
<evidence type="ECO:0000313" key="1">
    <source>
        <dbReference type="EMBL" id="BBZ23043.1"/>
    </source>
</evidence>
<name>A0A7I7X2I1_9MYCO</name>
<keyword evidence="2" id="KW-1185">Reference proteome</keyword>
<protein>
    <submittedName>
        <fullName evidence="1">Uncharacterized protein</fullName>
    </submittedName>
</protein>
<reference evidence="1 2" key="1">
    <citation type="journal article" date="2019" name="Emerg. Microbes Infect.">
        <title>Comprehensive subspecies identification of 175 nontuberculous mycobacteria species based on 7547 genomic profiles.</title>
        <authorList>
            <person name="Matsumoto Y."/>
            <person name="Kinjo T."/>
            <person name="Motooka D."/>
            <person name="Nabeya D."/>
            <person name="Jung N."/>
            <person name="Uechi K."/>
            <person name="Horii T."/>
            <person name="Iida T."/>
            <person name="Fujita J."/>
            <person name="Nakamura S."/>
        </authorList>
    </citation>
    <scope>NUCLEOTIDE SEQUENCE [LARGE SCALE GENOMIC DNA]</scope>
    <source>
        <strain evidence="1 2">JCM 13571</strain>
    </source>
</reference>
<dbReference type="RefSeq" id="WP_085135278.1">
    <property type="nucleotide sequence ID" value="NZ_AP022609.1"/>
</dbReference>
<accession>A0A7I7X2I1</accession>
<dbReference type="KEGG" id="mhib:MHIB_14610"/>
<dbReference type="Pfam" id="PF11196">
    <property type="entry name" value="DUF2834"/>
    <property type="match status" value="1"/>
</dbReference>
<dbReference type="EMBL" id="AP022609">
    <property type="protein sequence ID" value="BBZ23043.1"/>
    <property type="molecule type" value="Genomic_DNA"/>
</dbReference>
<proteinExistence type="predicted"/>